<protein>
    <recommendedName>
        <fullName evidence="4">Dr1-associated corepressor</fullName>
    </recommendedName>
</protein>
<reference evidence="2 3" key="1">
    <citation type="journal article" date="2019" name="Commun. Biol.">
        <title>The bagworm genome reveals a unique fibroin gene that provides high tensile strength.</title>
        <authorList>
            <person name="Kono N."/>
            <person name="Nakamura H."/>
            <person name="Ohtoshi R."/>
            <person name="Tomita M."/>
            <person name="Numata K."/>
            <person name="Arakawa K."/>
        </authorList>
    </citation>
    <scope>NUCLEOTIDE SEQUENCE [LARGE SCALE GENOMIC DNA]</scope>
</reference>
<accession>A0A4C1SM80</accession>
<organism evidence="2 3">
    <name type="scientific">Eumeta variegata</name>
    <name type="common">Bagworm moth</name>
    <name type="synonym">Eumeta japonica</name>
    <dbReference type="NCBI Taxonomy" id="151549"/>
    <lineage>
        <taxon>Eukaryota</taxon>
        <taxon>Metazoa</taxon>
        <taxon>Ecdysozoa</taxon>
        <taxon>Arthropoda</taxon>
        <taxon>Hexapoda</taxon>
        <taxon>Insecta</taxon>
        <taxon>Pterygota</taxon>
        <taxon>Neoptera</taxon>
        <taxon>Endopterygota</taxon>
        <taxon>Lepidoptera</taxon>
        <taxon>Glossata</taxon>
        <taxon>Ditrysia</taxon>
        <taxon>Tineoidea</taxon>
        <taxon>Psychidae</taxon>
        <taxon>Oiketicinae</taxon>
        <taxon>Eumeta</taxon>
    </lineage>
</organism>
<feature type="region of interest" description="Disordered" evidence="1">
    <location>
        <begin position="23"/>
        <end position="54"/>
    </location>
</feature>
<name>A0A4C1SM80_EUMVA</name>
<evidence type="ECO:0000256" key="1">
    <source>
        <dbReference type="SAM" id="MobiDB-lite"/>
    </source>
</evidence>
<comment type="caution">
    <text evidence="2">The sequence shown here is derived from an EMBL/GenBank/DDBJ whole genome shotgun (WGS) entry which is preliminary data.</text>
</comment>
<evidence type="ECO:0000313" key="2">
    <source>
        <dbReference type="EMBL" id="GBP02251.1"/>
    </source>
</evidence>
<evidence type="ECO:0008006" key="4">
    <source>
        <dbReference type="Google" id="ProtNLM"/>
    </source>
</evidence>
<gene>
    <name evidence="2" type="ORF">EVAR_69010_1</name>
</gene>
<dbReference type="STRING" id="151549.A0A4C1SM80"/>
<dbReference type="Proteomes" id="UP000299102">
    <property type="component" value="Unassembled WGS sequence"/>
</dbReference>
<keyword evidence="3" id="KW-1185">Reference proteome</keyword>
<evidence type="ECO:0000313" key="3">
    <source>
        <dbReference type="Proteomes" id="UP000299102"/>
    </source>
</evidence>
<dbReference type="AlphaFoldDB" id="A0A4C1SM80"/>
<sequence length="255" mass="27264">MSEQRFDFLRELVRNIPDISVAEEAANYNDEDNQSSPEEQYPDSDTPYDLSMPSTSVRAGRQLFVSSNGQNGGGQHTHSVIRHTGTTSLSQTNVDGPTAKLPRSDTIPVPQQISGHQHHRLKHQPYSLPSHIDSNSKPNTLRTHPQQTAIPAPIVNFDYCTKPIVKIDYSNLPLSGVTTADNAVAAPLSAPANIASMSGNNSAFNFSAEPVISIDLSNIVNSSAAAVPSMATISIGTGFTAAHTTINNALFSITS</sequence>
<proteinExistence type="predicted"/>
<dbReference type="OrthoDB" id="653904at2759"/>
<dbReference type="EMBL" id="BGZK01003530">
    <property type="protein sequence ID" value="GBP02251.1"/>
    <property type="molecule type" value="Genomic_DNA"/>
</dbReference>